<comment type="pathway">
    <text evidence="3 9">Carbohydrate metabolism; pentose and glucuronate interconversion.</text>
</comment>
<dbReference type="STRING" id="128944.AWM75_03050"/>
<dbReference type="GO" id="GO:0042840">
    <property type="term" value="P:D-glucuronate catabolic process"/>
    <property type="evidence" value="ECO:0007669"/>
    <property type="project" value="TreeGrafter"/>
</dbReference>
<comment type="cofactor">
    <cofactor evidence="9">
        <name>Fe(2+)</name>
        <dbReference type="ChEBI" id="CHEBI:29033"/>
    </cofactor>
    <cofactor evidence="9">
        <name>Mn(2+)</name>
        <dbReference type="ChEBI" id="CHEBI:29035"/>
    </cofactor>
</comment>
<dbReference type="InterPro" id="IPR004628">
    <property type="entry name" value="Man_deHydtase"/>
</dbReference>
<dbReference type="PANTHER" id="PTHR30387:SF2">
    <property type="entry name" value="MANNONATE DEHYDRATASE"/>
    <property type="match status" value="1"/>
</dbReference>
<gene>
    <name evidence="9" type="primary">uxuA</name>
    <name evidence="10" type="ORF">AWM75_03050</name>
</gene>
<dbReference type="GO" id="GO:0008927">
    <property type="term" value="F:mannonate dehydratase activity"/>
    <property type="evidence" value="ECO:0007669"/>
    <property type="project" value="UniProtKB-UniRule"/>
</dbReference>
<dbReference type="NCBIfam" id="NF003027">
    <property type="entry name" value="PRK03906.1"/>
    <property type="match status" value="2"/>
</dbReference>
<dbReference type="NCBIfam" id="TIGR00695">
    <property type="entry name" value="uxuA"/>
    <property type="match status" value="1"/>
</dbReference>
<evidence type="ECO:0000256" key="9">
    <source>
        <dbReference type="HAMAP-Rule" id="MF_00106"/>
    </source>
</evidence>
<evidence type="ECO:0000256" key="4">
    <source>
        <dbReference type="ARBA" id="ARBA00007389"/>
    </source>
</evidence>
<evidence type="ECO:0000313" key="11">
    <source>
        <dbReference type="Proteomes" id="UP000062260"/>
    </source>
</evidence>
<dbReference type="RefSeq" id="WP_067978072.1">
    <property type="nucleotide sequence ID" value="NZ_CP014163.1"/>
</dbReference>
<evidence type="ECO:0000256" key="7">
    <source>
        <dbReference type="ARBA" id="ARBA00023211"/>
    </source>
</evidence>
<dbReference type="GO" id="GO:0008198">
    <property type="term" value="F:ferrous iron binding"/>
    <property type="evidence" value="ECO:0007669"/>
    <property type="project" value="TreeGrafter"/>
</dbReference>
<evidence type="ECO:0000256" key="8">
    <source>
        <dbReference type="ARBA" id="ARBA00023239"/>
    </source>
</evidence>
<dbReference type="PANTHER" id="PTHR30387">
    <property type="entry name" value="MANNONATE DEHYDRATASE"/>
    <property type="match status" value="1"/>
</dbReference>
<comment type="function">
    <text evidence="2 9">Catalyzes the dehydration of D-mannonate.</text>
</comment>
<evidence type="ECO:0000256" key="1">
    <source>
        <dbReference type="ARBA" id="ARBA00001794"/>
    </source>
</evidence>
<comment type="similarity">
    <text evidence="4 9">Belongs to the mannonate dehydratase family.</text>
</comment>
<name>A0A120IAS4_9LACT</name>
<dbReference type="EC" id="4.2.1.8" evidence="5 9"/>
<dbReference type="GO" id="GO:0030145">
    <property type="term" value="F:manganese ion binding"/>
    <property type="evidence" value="ECO:0007669"/>
    <property type="project" value="TreeGrafter"/>
</dbReference>
<dbReference type="EMBL" id="CP014163">
    <property type="protein sequence ID" value="AMB99038.1"/>
    <property type="molecule type" value="Genomic_DNA"/>
</dbReference>
<dbReference type="AlphaFoldDB" id="A0A120IAS4"/>
<dbReference type="InterPro" id="IPR036237">
    <property type="entry name" value="Xyl_isomerase-like_sf"/>
</dbReference>
<dbReference type="KEGG" id="auh:AWM75_03050"/>
<organism evidence="10 11">
    <name type="scientific">Aerococcus urinaehominis</name>
    <dbReference type="NCBI Taxonomy" id="128944"/>
    <lineage>
        <taxon>Bacteria</taxon>
        <taxon>Bacillati</taxon>
        <taxon>Bacillota</taxon>
        <taxon>Bacilli</taxon>
        <taxon>Lactobacillales</taxon>
        <taxon>Aerococcaceae</taxon>
        <taxon>Aerococcus</taxon>
    </lineage>
</organism>
<keyword evidence="7 9" id="KW-0464">Manganese</keyword>
<dbReference type="OrthoDB" id="9780250at2"/>
<evidence type="ECO:0000256" key="3">
    <source>
        <dbReference type="ARBA" id="ARBA00004892"/>
    </source>
</evidence>
<evidence type="ECO:0000313" key="10">
    <source>
        <dbReference type="EMBL" id="AMB99038.1"/>
    </source>
</evidence>
<dbReference type="Gene3D" id="3.20.20.150">
    <property type="entry name" value="Divalent-metal-dependent TIM barrel enzymes"/>
    <property type="match status" value="1"/>
</dbReference>
<keyword evidence="6 9" id="KW-0408">Iron</keyword>
<accession>A0A120IAS4</accession>
<dbReference type="PIRSF" id="PIRSF016049">
    <property type="entry name" value="Man_dehyd"/>
    <property type="match status" value="1"/>
</dbReference>
<dbReference type="Proteomes" id="UP000062260">
    <property type="component" value="Chromosome"/>
</dbReference>
<comment type="catalytic activity">
    <reaction evidence="1 9">
        <text>D-mannonate = 2-dehydro-3-deoxy-D-gluconate + H2O</text>
        <dbReference type="Rhea" id="RHEA:20097"/>
        <dbReference type="ChEBI" id="CHEBI:15377"/>
        <dbReference type="ChEBI" id="CHEBI:17767"/>
        <dbReference type="ChEBI" id="CHEBI:57990"/>
        <dbReference type="EC" id="4.2.1.8"/>
    </reaction>
</comment>
<dbReference type="SUPFAM" id="SSF51658">
    <property type="entry name" value="Xylose isomerase-like"/>
    <property type="match status" value="1"/>
</dbReference>
<keyword evidence="8 9" id="KW-0456">Lyase</keyword>
<keyword evidence="11" id="KW-1185">Reference proteome</keyword>
<reference evidence="10 11" key="1">
    <citation type="journal article" date="2016" name="Genome Announc.">
        <title>Complete Genome Sequences of Aerococcus christensenii CCUG 28831T, Aerococcus sanguinicola CCUG 43001T, Aerococcus urinae CCUG 36881T, Aerococcus urinaeequi CCUG 28094T, Aerococcus urinaehominis CCUG 42038 BT, and Aerococcus viridans CCUG 4311T.</title>
        <authorList>
            <person name="Carkaci D."/>
            <person name="Dargis R."/>
            <person name="Nielsen X.C."/>
            <person name="Skovgaard O."/>
            <person name="Fuursted K."/>
            <person name="Christensen J.J."/>
        </authorList>
    </citation>
    <scope>NUCLEOTIDE SEQUENCE [LARGE SCALE GENOMIC DNA]</scope>
    <source>
        <strain evidence="10 11">CCUG42038B</strain>
    </source>
</reference>
<dbReference type="UniPathway" id="UPA00246"/>
<evidence type="ECO:0000256" key="5">
    <source>
        <dbReference type="ARBA" id="ARBA00012927"/>
    </source>
</evidence>
<evidence type="ECO:0000256" key="6">
    <source>
        <dbReference type="ARBA" id="ARBA00023004"/>
    </source>
</evidence>
<protein>
    <recommendedName>
        <fullName evidence="5 9">Mannonate dehydratase</fullName>
        <ecNumber evidence="5 9">4.2.1.8</ecNumber>
    </recommendedName>
    <alternativeName>
        <fullName evidence="9">D-mannonate hydro-lyase</fullName>
    </alternativeName>
</protein>
<reference evidence="11" key="2">
    <citation type="submission" date="2016-01" db="EMBL/GenBank/DDBJ databases">
        <title>Six Aerococcus type strain genome sequencing and assembly using PacBio and Illumina Hiseq.</title>
        <authorList>
            <person name="Carkaci D."/>
            <person name="Dargis R."/>
            <person name="Nielsen X.C."/>
            <person name="Skovgaard O."/>
            <person name="Fuursted K."/>
            <person name="Christensen J.J."/>
        </authorList>
    </citation>
    <scope>NUCLEOTIDE SEQUENCE [LARGE SCALE GENOMIC DNA]</scope>
    <source>
        <strain evidence="11">CCUG42038B</strain>
    </source>
</reference>
<evidence type="ECO:0000256" key="2">
    <source>
        <dbReference type="ARBA" id="ARBA00002713"/>
    </source>
</evidence>
<proteinExistence type="inferred from homology"/>
<dbReference type="HAMAP" id="MF_00106">
    <property type="entry name" value="UxuA"/>
    <property type="match status" value="1"/>
</dbReference>
<sequence>MEMSFRWYGHHDPVTLKDIREIPGMEGIVTAVYDVPVGEAWPLENIMKLKEDVEAEGLHISVIESIPVHEDIKLGKDNRDELIENYKESIRNVGKAGIPVVCYNFMPVFDWTRSDLNKSLPDGSTSLAFLKSDIEKMDPLSGELSLPGWDSSYTKESMAQVFKDYESVDEEKLWENLEYFIKAIMPTAEEAGVKMAIHPDDPPYSIFGLPRIITGQKSVERFLDIYDSEYNGITMCVGSYASTLENDVVAMTEYALKRNRINFMHTRNVATGDWGFQEVAHLSEAGNIDMNAIIKLLVEYDWQGAIRPDHGRRIWGDQTETPGYGLYDRALGAAYFNGLIEANMKVQGKDHSFNTEKPSY</sequence>
<dbReference type="Pfam" id="PF03786">
    <property type="entry name" value="UxuA"/>
    <property type="match status" value="1"/>
</dbReference>